<evidence type="ECO:0000256" key="1">
    <source>
        <dbReference type="SAM" id="Phobius"/>
    </source>
</evidence>
<keyword evidence="3" id="KW-1185">Reference proteome</keyword>
<keyword evidence="1" id="KW-0812">Transmembrane</keyword>
<evidence type="ECO:0000313" key="2">
    <source>
        <dbReference type="EMBL" id="MCY1075455.1"/>
    </source>
</evidence>
<evidence type="ECO:0000313" key="3">
    <source>
        <dbReference type="Proteomes" id="UP001207654"/>
    </source>
</evidence>
<comment type="caution">
    <text evidence="2">The sequence shown here is derived from an EMBL/GenBank/DDBJ whole genome shotgun (WGS) entry which is preliminary data.</text>
</comment>
<sequence length="144" mass="16129">MGEWNMRWLYLVVLFCSGSWMGCGFLGIYRHQKAEWAPPEEAEKVKFPNSFEKGAHLRGPAMQAVKVAMDEFLPPGSKVNADNALLGECLSRWDTYDTSVLQASEELYFVRFFPVISRCGIDAIVLDAGAVYAVDARGRILAME</sequence>
<reference evidence="2 3" key="1">
    <citation type="submission" date="2022-11" db="EMBL/GenBank/DDBJ databases">
        <title>Minimal conservation of predation-associated metabolite biosynthetic gene clusters underscores biosynthetic potential of Myxococcota including descriptions for ten novel species: Archangium lansinium sp. nov., Myxococcus landrumus sp. nov., Nannocystis bai.</title>
        <authorList>
            <person name="Ahearne A."/>
            <person name="Stevens C."/>
            <person name="Phillips K."/>
        </authorList>
    </citation>
    <scope>NUCLEOTIDE SEQUENCE [LARGE SCALE GENOMIC DNA]</scope>
    <source>
        <strain evidence="2 3">MIWBW</strain>
    </source>
</reference>
<name>A0ABT4A1D6_9BACT</name>
<organism evidence="2 3">
    <name type="scientific">Archangium lansingense</name>
    <dbReference type="NCBI Taxonomy" id="2995310"/>
    <lineage>
        <taxon>Bacteria</taxon>
        <taxon>Pseudomonadati</taxon>
        <taxon>Myxococcota</taxon>
        <taxon>Myxococcia</taxon>
        <taxon>Myxococcales</taxon>
        <taxon>Cystobacterineae</taxon>
        <taxon>Archangiaceae</taxon>
        <taxon>Archangium</taxon>
    </lineage>
</organism>
<accession>A0ABT4A1D6</accession>
<dbReference type="RefSeq" id="WP_267534386.1">
    <property type="nucleotide sequence ID" value="NZ_JAPNKA010000001.1"/>
</dbReference>
<dbReference type="PROSITE" id="PS51257">
    <property type="entry name" value="PROKAR_LIPOPROTEIN"/>
    <property type="match status" value="1"/>
</dbReference>
<keyword evidence="1" id="KW-1133">Transmembrane helix</keyword>
<evidence type="ECO:0008006" key="4">
    <source>
        <dbReference type="Google" id="ProtNLM"/>
    </source>
</evidence>
<gene>
    <name evidence="2" type="ORF">OV287_13270</name>
</gene>
<keyword evidence="1" id="KW-0472">Membrane</keyword>
<dbReference type="EMBL" id="JAPNKA010000001">
    <property type="protein sequence ID" value="MCY1075455.1"/>
    <property type="molecule type" value="Genomic_DNA"/>
</dbReference>
<proteinExistence type="predicted"/>
<protein>
    <recommendedName>
        <fullName evidence="4">Lipoprotein</fullName>
    </recommendedName>
</protein>
<feature type="transmembrane region" description="Helical" evidence="1">
    <location>
        <begin position="6"/>
        <end position="29"/>
    </location>
</feature>
<dbReference type="Proteomes" id="UP001207654">
    <property type="component" value="Unassembled WGS sequence"/>
</dbReference>